<comment type="cofactor">
    <cofactor evidence="11 12">
        <name>FAD</name>
        <dbReference type="ChEBI" id="CHEBI:57692"/>
    </cofactor>
    <text evidence="11 12">Binds 1 FAD per subunit.</text>
</comment>
<gene>
    <name evidence="11" type="primary">pyrK</name>
    <name evidence="15" type="ORF">GH741_05820</name>
</gene>
<keyword evidence="16" id="KW-1185">Reference proteome</keyword>
<dbReference type="PIRSF" id="PIRSF006816">
    <property type="entry name" value="Cyc3_hyd_g"/>
    <property type="match status" value="1"/>
</dbReference>
<organism evidence="15 16">
    <name type="scientific">Aquibacillus halophilus</name>
    <dbReference type="NCBI Taxonomy" id="930132"/>
    <lineage>
        <taxon>Bacteria</taxon>
        <taxon>Bacillati</taxon>
        <taxon>Bacillota</taxon>
        <taxon>Bacilli</taxon>
        <taxon>Bacillales</taxon>
        <taxon>Bacillaceae</taxon>
        <taxon>Aquibacillus</taxon>
    </lineage>
</organism>
<comment type="pathway">
    <text evidence="11">Pyrimidine metabolism; UMP biosynthesis via de novo pathway; orotate from (S)-dihydroorotate (NAD(+) route): step 1/1.</text>
</comment>
<keyword evidence="3 11" id="KW-0285">Flavoprotein</keyword>
<accession>A0A6A8D9C0</accession>
<dbReference type="InterPro" id="IPR017938">
    <property type="entry name" value="Riboflavin_synthase-like_b-brl"/>
</dbReference>
<dbReference type="PANTHER" id="PTHR43513">
    <property type="entry name" value="DIHYDROOROTATE DEHYDROGENASE B (NAD(+)), ELECTRON TRANSFER SUBUNIT"/>
    <property type="match status" value="1"/>
</dbReference>
<proteinExistence type="inferred from homology"/>
<feature type="binding site" evidence="11 12">
    <location>
        <begin position="48"/>
        <end position="51"/>
    </location>
    <ligand>
        <name>FAD</name>
        <dbReference type="ChEBI" id="CHEBI:57692"/>
    </ligand>
</feature>
<evidence type="ECO:0000256" key="2">
    <source>
        <dbReference type="ARBA" id="ARBA00022448"/>
    </source>
</evidence>
<dbReference type="InterPro" id="IPR037117">
    <property type="entry name" value="Dihydroorotate_DH_ele_sf"/>
</dbReference>
<dbReference type="AlphaFoldDB" id="A0A6A8D9C0"/>
<keyword evidence="4 11" id="KW-0001">2Fe-2S</keyword>
<dbReference type="PANTHER" id="PTHR43513:SF3">
    <property type="entry name" value="DIHYDROOROTATE DEHYDROGENASE B (NAD(+)), ELECTRON TRANSFER SUBUNIT-RELATED"/>
    <property type="match status" value="1"/>
</dbReference>
<dbReference type="GO" id="GO:0044205">
    <property type="term" value="P:'de novo' UMP biosynthetic process"/>
    <property type="evidence" value="ECO:0007669"/>
    <property type="project" value="UniProtKB-UniRule"/>
</dbReference>
<feature type="domain" description="FAD-binding FR-type" evidence="14">
    <location>
        <begin position="1"/>
        <end position="97"/>
    </location>
</feature>
<evidence type="ECO:0000256" key="8">
    <source>
        <dbReference type="ARBA" id="ARBA00022982"/>
    </source>
</evidence>
<evidence type="ECO:0000256" key="1">
    <source>
        <dbReference type="ARBA" id="ARBA00006422"/>
    </source>
</evidence>
<dbReference type="Pfam" id="PF10418">
    <property type="entry name" value="DHODB_Fe-S_bind"/>
    <property type="match status" value="1"/>
</dbReference>
<dbReference type="SUPFAM" id="SSF52343">
    <property type="entry name" value="Ferredoxin reductase-like, C-terminal NADP-linked domain"/>
    <property type="match status" value="1"/>
</dbReference>
<comment type="similarity">
    <text evidence="1 11">Belongs to the PyrK family.</text>
</comment>
<keyword evidence="2 11" id="KW-0813">Transport</keyword>
<keyword evidence="8 11" id="KW-0249">Electron transport</keyword>
<dbReference type="CDD" id="cd06218">
    <property type="entry name" value="DHOD_e_trans"/>
    <property type="match status" value="1"/>
</dbReference>
<keyword evidence="5 11" id="KW-0479">Metal-binding</keyword>
<dbReference type="GO" id="GO:0050660">
    <property type="term" value="F:flavin adenine dinucleotide binding"/>
    <property type="evidence" value="ECO:0007669"/>
    <property type="project" value="InterPro"/>
</dbReference>
<dbReference type="Gene3D" id="2.10.240.10">
    <property type="entry name" value="Dihydroorotate dehydrogenase, electron transfer subunit"/>
    <property type="match status" value="1"/>
</dbReference>
<dbReference type="GO" id="GO:0046872">
    <property type="term" value="F:metal ion binding"/>
    <property type="evidence" value="ECO:0007669"/>
    <property type="project" value="UniProtKB-KW"/>
</dbReference>
<evidence type="ECO:0000256" key="3">
    <source>
        <dbReference type="ARBA" id="ARBA00022630"/>
    </source>
</evidence>
<evidence type="ECO:0000256" key="11">
    <source>
        <dbReference type="HAMAP-Rule" id="MF_01211"/>
    </source>
</evidence>
<dbReference type="PRINTS" id="PR00409">
    <property type="entry name" value="PHDIOXRDTASE"/>
</dbReference>
<comment type="caution">
    <text evidence="11">Lacks conserved residue(s) required for the propagation of feature annotation.</text>
</comment>
<feature type="binding site" evidence="11 13">
    <location>
        <position position="220"/>
    </location>
    <ligand>
        <name>[2Fe-2S] cluster</name>
        <dbReference type="ChEBI" id="CHEBI:190135"/>
    </ligand>
</feature>
<dbReference type="GO" id="GO:0009055">
    <property type="term" value="F:electron transfer activity"/>
    <property type="evidence" value="ECO:0007669"/>
    <property type="project" value="UniProtKB-UniRule"/>
</dbReference>
<evidence type="ECO:0000256" key="6">
    <source>
        <dbReference type="ARBA" id="ARBA00022827"/>
    </source>
</evidence>
<evidence type="ECO:0000256" key="7">
    <source>
        <dbReference type="ARBA" id="ARBA00022975"/>
    </source>
</evidence>
<evidence type="ECO:0000256" key="10">
    <source>
        <dbReference type="ARBA" id="ARBA00023014"/>
    </source>
</evidence>
<comment type="subunit">
    <text evidence="11">Heterotetramer of 2 PyrK and 2 PyrD type B subunits.</text>
</comment>
<dbReference type="GO" id="GO:0016491">
    <property type="term" value="F:oxidoreductase activity"/>
    <property type="evidence" value="ECO:0007669"/>
    <property type="project" value="InterPro"/>
</dbReference>
<evidence type="ECO:0000256" key="12">
    <source>
        <dbReference type="PIRSR" id="PIRSR006816-1"/>
    </source>
</evidence>
<keyword evidence="6 11" id="KW-0274">FAD</keyword>
<comment type="caution">
    <text evidence="15">The sequence shown here is derived from an EMBL/GenBank/DDBJ whole genome shotgun (WGS) entry which is preliminary data.</text>
</comment>
<sequence>MMTIVKKEQIAKDTIEMQICGTSIVSSAEPGQFVHINVGDGNSNLLRRPISIADVNKGEQMITIIFKVIGSGTDQLSRCIVGEELDVLVPCGKGYPIKSLSITKALLIGGGIGVPPLYYLAKQLQEKGVEVTSILGFQTKENVFYQSEFEQFGPCHIVTDDGSYGFKGYVTDLLDKESVEFDYFFSCGPTGMLKAVSKRLENHKGYVSIEQRMGCGIGACYACVVPTCDESNGFKKICKDGPVFRVNEVVL</sequence>
<comment type="cofactor">
    <cofactor evidence="11">
        <name>[2Fe-2S] cluster</name>
        <dbReference type="ChEBI" id="CHEBI:190135"/>
    </cofactor>
    <text evidence="11">Binds 1 [2Fe-2S] cluster per subunit.</text>
</comment>
<dbReference type="UniPathway" id="UPA00070">
    <property type="reaction ID" value="UER00945"/>
</dbReference>
<protein>
    <recommendedName>
        <fullName evidence="11">Dihydroorotate dehydrogenase B (NAD(+)), electron transfer subunit</fullName>
    </recommendedName>
    <alternativeName>
        <fullName evidence="11">Dihydroorotate oxidase B, electron transfer subunit</fullName>
    </alternativeName>
</protein>
<keyword evidence="9 11" id="KW-0408">Iron</keyword>
<dbReference type="Pfam" id="PF00175">
    <property type="entry name" value="NAD_binding_1"/>
    <property type="match status" value="1"/>
</dbReference>
<dbReference type="EMBL" id="WJNG01000004">
    <property type="protein sequence ID" value="MRH42194.1"/>
    <property type="molecule type" value="Genomic_DNA"/>
</dbReference>
<dbReference type="InterPro" id="IPR017927">
    <property type="entry name" value="FAD-bd_FR_type"/>
</dbReference>
<dbReference type="OrthoDB" id="9778346at2"/>
<dbReference type="NCBIfam" id="NF000799">
    <property type="entry name" value="PRK00054.1-4"/>
    <property type="match status" value="1"/>
</dbReference>
<dbReference type="Proteomes" id="UP000799092">
    <property type="component" value="Unassembled WGS sequence"/>
</dbReference>
<name>A0A6A8D9C0_9BACI</name>
<feature type="binding site" evidence="11 13">
    <location>
        <position position="223"/>
    </location>
    <ligand>
        <name>[2Fe-2S] cluster</name>
        <dbReference type="ChEBI" id="CHEBI:190135"/>
    </ligand>
</feature>
<dbReference type="Gene3D" id="2.40.30.10">
    <property type="entry name" value="Translation factors"/>
    <property type="match status" value="1"/>
</dbReference>
<evidence type="ECO:0000313" key="15">
    <source>
        <dbReference type="EMBL" id="MRH42194.1"/>
    </source>
</evidence>
<comment type="function">
    <text evidence="11">Responsible for channeling the electrons from the oxidation of dihydroorotate from the FMN redox center in the PyrD type B subunit to the ultimate electron acceptor NAD(+).</text>
</comment>
<dbReference type="InterPro" id="IPR019480">
    <property type="entry name" value="Dihydroorotate_DH_Fe-S-bd"/>
</dbReference>
<evidence type="ECO:0000256" key="4">
    <source>
        <dbReference type="ARBA" id="ARBA00022714"/>
    </source>
</evidence>
<feature type="binding site" evidence="11 13">
    <location>
        <position position="215"/>
    </location>
    <ligand>
        <name>[2Fe-2S] cluster</name>
        <dbReference type="ChEBI" id="CHEBI:190135"/>
    </ligand>
</feature>
<dbReference type="InterPro" id="IPR039261">
    <property type="entry name" value="FNR_nucleotide-bd"/>
</dbReference>
<dbReference type="SUPFAM" id="SSF63380">
    <property type="entry name" value="Riboflavin synthase domain-like"/>
    <property type="match status" value="1"/>
</dbReference>
<evidence type="ECO:0000256" key="9">
    <source>
        <dbReference type="ARBA" id="ARBA00023004"/>
    </source>
</evidence>
<evidence type="ECO:0000256" key="13">
    <source>
        <dbReference type="PIRSR" id="PIRSR006816-2"/>
    </source>
</evidence>
<comment type="cofactor">
    <cofactor evidence="13">
        <name>[2Fe-2S] cluster</name>
        <dbReference type="ChEBI" id="CHEBI:190135"/>
    </cofactor>
    <text evidence="13">Binds 1 [2Fe-2S] cluster per subunit.</text>
</comment>
<dbReference type="HAMAP" id="MF_01211">
    <property type="entry name" value="DHODB_Fe_S_bind"/>
    <property type="match status" value="1"/>
</dbReference>
<dbReference type="PROSITE" id="PS51384">
    <property type="entry name" value="FAD_FR"/>
    <property type="match status" value="1"/>
</dbReference>
<dbReference type="InterPro" id="IPR023455">
    <property type="entry name" value="Dihydroorotate_DHASE_ETsu"/>
</dbReference>
<feature type="binding site" evidence="11 13">
    <location>
        <position position="238"/>
    </location>
    <ligand>
        <name>[2Fe-2S] cluster</name>
        <dbReference type="ChEBI" id="CHEBI:190135"/>
    </ligand>
</feature>
<dbReference type="RefSeq" id="WP_153735969.1">
    <property type="nucleotide sequence ID" value="NZ_WJNG01000004.1"/>
</dbReference>
<dbReference type="GO" id="GO:0051537">
    <property type="term" value="F:2 iron, 2 sulfur cluster binding"/>
    <property type="evidence" value="ECO:0007669"/>
    <property type="project" value="UniProtKB-KW"/>
</dbReference>
<dbReference type="InterPro" id="IPR001433">
    <property type="entry name" value="OxRdtase_FAD/NAD-bd"/>
</dbReference>
<keyword evidence="10 11" id="KW-0411">Iron-sulfur</keyword>
<evidence type="ECO:0000313" key="16">
    <source>
        <dbReference type="Proteomes" id="UP000799092"/>
    </source>
</evidence>
<keyword evidence="7 11" id="KW-0665">Pyrimidine biosynthesis</keyword>
<feature type="binding site" evidence="11 12">
    <location>
        <begin position="72"/>
        <end position="73"/>
    </location>
    <ligand>
        <name>FAD</name>
        <dbReference type="ChEBI" id="CHEBI:57692"/>
    </ligand>
</feature>
<dbReference type="InterPro" id="IPR050353">
    <property type="entry name" value="PyrK_electron_transfer"/>
</dbReference>
<dbReference type="Gene3D" id="3.40.50.80">
    <property type="entry name" value="Nucleotide-binding domain of ferredoxin-NADP reductase (FNR) module"/>
    <property type="match status" value="1"/>
</dbReference>
<evidence type="ECO:0000256" key="5">
    <source>
        <dbReference type="ARBA" id="ARBA00022723"/>
    </source>
</evidence>
<evidence type="ECO:0000259" key="14">
    <source>
        <dbReference type="PROSITE" id="PS51384"/>
    </source>
</evidence>
<dbReference type="InterPro" id="IPR012165">
    <property type="entry name" value="Cyt_c3_hydrogenase_gsu"/>
</dbReference>
<reference evidence="15" key="1">
    <citation type="submission" date="2019-11" db="EMBL/GenBank/DDBJ databases">
        <authorList>
            <person name="Li J."/>
        </authorList>
    </citation>
    <scope>NUCLEOTIDE SEQUENCE</scope>
    <source>
        <strain evidence="15">B6B</strain>
    </source>
</reference>